<comment type="caution">
    <text evidence="2">The sequence shown here is derived from an EMBL/GenBank/DDBJ whole genome shotgun (WGS) entry which is preliminary data.</text>
</comment>
<organism evidence="2 3">
    <name type="scientific">Merismopedia glauca CCAP 1448/3</name>
    <dbReference type="NCBI Taxonomy" id="1296344"/>
    <lineage>
        <taxon>Bacteria</taxon>
        <taxon>Bacillati</taxon>
        <taxon>Cyanobacteriota</taxon>
        <taxon>Cyanophyceae</taxon>
        <taxon>Synechococcales</taxon>
        <taxon>Merismopediaceae</taxon>
        <taxon>Merismopedia</taxon>
    </lineage>
</organism>
<dbReference type="EMBL" id="PVWJ01000097">
    <property type="protein sequence ID" value="PSB01609.1"/>
    <property type="molecule type" value="Genomic_DNA"/>
</dbReference>
<keyword evidence="2" id="KW-0540">Nuclease</keyword>
<keyword evidence="3" id="KW-1185">Reference proteome</keyword>
<accession>A0A2T1C011</accession>
<dbReference type="GO" id="GO:0004519">
    <property type="term" value="F:endonuclease activity"/>
    <property type="evidence" value="ECO:0007669"/>
    <property type="project" value="UniProtKB-KW"/>
</dbReference>
<evidence type="ECO:0000256" key="1">
    <source>
        <dbReference type="SAM" id="Phobius"/>
    </source>
</evidence>
<dbReference type="AlphaFoldDB" id="A0A2T1C011"/>
<name>A0A2T1C011_9CYAN</name>
<evidence type="ECO:0000313" key="2">
    <source>
        <dbReference type="EMBL" id="PSB01609.1"/>
    </source>
</evidence>
<evidence type="ECO:0000313" key="3">
    <source>
        <dbReference type="Proteomes" id="UP000238762"/>
    </source>
</evidence>
<keyword evidence="2" id="KW-0255">Endonuclease</keyword>
<keyword evidence="2" id="KW-0378">Hydrolase</keyword>
<keyword evidence="1" id="KW-1133">Transmembrane helix</keyword>
<reference evidence="2 3" key="2">
    <citation type="submission" date="2018-03" db="EMBL/GenBank/DDBJ databases">
        <title>The ancient ancestry and fast evolution of plastids.</title>
        <authorList>
            <person name="Moore K.R."/>
            <person name="Magnabosco C."/>
            <person name="Momper L."/>
            <person name="Gold D.A."/>
            <person name="Bosak T."/>
            <person name="Fournier G.P."/>
        </authorList>
    </citation>
    <scope>NUCLEOTIDE SEQUENCE [LARGE SCALE GENOMIC DNA]</scope>
    <source>
        <strain evidence="2 3">CCAP 1448/3</strain>
    </source>
</reference>
<sequence length="115" mass="13390">MNIPPDITDLIKRLNQELEETEREVSEGINLVRLPLSRFPENTLLVQFFAYLNNIIFLVGNYRQRIRATLDLLLEVEVEQEKAREAIEELATMLGVVLETKIQVENIVNRLRNLS</sequence>
<keyword evidence="1" id="KW-0472">Membrane</keyword>
<protein>
    <submittedName>
        <fullName evidence="2">Restriction endonuclease subunit S</fullName>
    </submittedName>
</protein>
<keyword evidence="1" id="KW-0812">Transmembrane</keyword>
<dbReference type="Proteomes" id="UP000238762">
    <property type="component" value="Unassembled WGS sequence"/>
</dbReference>
<gene>
    <name evidence="2" type="ORF">C7B64_17360</name>
</gene>
<proteinExistence type="predicted"/>
<dbReference type="RefSeq" id="WP_106289916.1">
    <property type="nucleotide sequence ID" value="NZ_CAWNTC010000126.1"/>
</dbReference>
<reference evidence="2 3" key="1">
    <citation type="submission" date="2018-02" db="EMBL/GenBank/DDBJ databases">
        <authorList>
            <person name="Cohen D.B."/>
            <person name="Kent A.D."/>
        </authorList>
    </citation>
    <scope>NUCLEOTIDE SEQUENCE [LARGE SCALE GENOMIC DNA]</scope>
    <source>
        <strain evidence="2 3">CCAP 1448/3</strain>
    </source>
</reference>
<feature type="transmembrane region" description="Helical" evidence="1">
    <location>
        <begin position="44"/>
        <end position="62"/>
    </location>
</feature>
<dbReference type="OrthoDB" id="573491at2"/>